<accession>A0A4S9ZM66</accession>
<protein>
    <submittedName>
        <fullName evidence="1">Uncharacterized protein</fullName>
    </submittedName>
</protein>
<comment type="caution">
    <text evidence="1">The sequence shown here is derived from an EMBL/GenBank/DDBJ whole genome shotgun (WGS) entry which is preliminary data.</text>
</comment>
<dbReference type="Pfam" id="PF11915">
    <property type="entry name" value="DUF3433"/>
    <property type="match status" value="1"/>
</dbReference>
<dbReference type="EMBL" id="QZBU01004743">
    <property type="protein sequence ID" value="TIA05855.1"/>
    <property type="molecule type" value="Genomic_DNA"/>
</dbReference>
<name>A0A4S9ZM66_AURPU</name>
<dbReference type="PANTHER" id="PTHR37544:SF3">
    <property type="entry name" value="SPRAY"/>
    <property type="match status" value="1"/>
</dbReference>
<evidence type="ECO:0000313" key="2">
    <source>
        <dbReference type="Proteomes" id="UP000304947"/>
    </source>
</evidence>
<dbReference type="AlphaFoldDB" id="A0A4S9ZM66"/>
<dbReference type="InterPro" id="IPR021840">
    <property type="entry name" value="DUF3433"/>
</dbReference>
<dbReference type="PANTHER" id="PTHR37544">
    <property type="entry name" value="SPRAY-RELATED"/>
    <property type="match status" value="1"/>
</dbReference>
<sequence length="410" mass="44647">MIRIWMGTLLLAILAALIAVLAVLYNLSRTGRLSQALLVDQLNIDVLELSTTLTPYSIIPTLIAVAVKLWFRASAETFKRLQPFVSIADSPSSTSDSVSAEYANTPIALASIKALKHSHWILALIGAGAFVTEACKLFHHPRVHTALSANEAVLKSVFDASLQNWLYGATIELTQSASTPPWSKDTWSFVPLDSQVTQEAASGLNSTGRNITFETPAIRARLECSIVDYASNKSAWLVETDFGNKTAWNRTNAPAGLDHGYYLNELAARGPGLRTVACCANETQQGFGDAVVGYWTDTSSSTIPLSMQAKWIVGRPLNESYTQSPTVHGGIAYDRWIWPEAPQIAAIDCAPIIEQAEASIIVDFETGLVYDYEILGAPQNATNAWTDFYFYHGADTSQAAHFGFGGEFSW</sequence>
<evidence type="ECO:0000313" key="1">
    <source>
        <dbReference type="EMBL" id="TIA05855.1"/>
    </source>
</evidence>
<organism evidence="1 2">
    <name type="scientific">Aureobasidium pullulans</name>
    <name type="common">Black yeast</name>
    <name type="synonym">Pullularia pullulans</name>
    <dbReference type="NCBI Taxonomy" id="5580"/>
    <lineage>
        <taxon>Eukaryota</taxon>
        <taxon>Fungi</taxon>
        <taxon>Dikarya</taxon>
        <taxon>Ascomycota</taxon>
        <taxon>Pezizomycotina</taxon>
        <taxon>Dothideomycetes</taxon>
        <taxon>Dothideomycetidae</taxon>
        <taxon>Dothideales</taxon>
        <taxon>Saccotheciaceae</taxon>
        <taxon>Aureobasidium</taxon>
    </lineage>
</organism>
<dbReference type="Proteomes" id="UP000304947">
    <property type="component" value="Unassembled WGS sequence"/>
</dbReference>
<gene>
    <name evidence="1" type="ORF">D6C83_08757</name>
</gene>
<proteinExistence type="predicted"/>
<reference evidence="1 2" key="1">
    <citation type="submission" date="2018-10" db="EMBL/GenBank/DDBJ databases">
        <title>Fifty Aureobasidium pullulans genomes reveal a recombining polyextremotolerant generalist.</title>
        <authorList>
            <person name="Gostincar C."/>
            <person name="Turk M."/>
            <person name="Zajc J."/>
            <person name="Gunde-Cimerman N."/>
        </authorList>
    </citation>
    <scope>NUCLEOTIDE SEQUENCE [LARGE SCALE GENOMIC DNA]</scope>
    <source>
        <strain evidence="1 2">EXF-3380</strain>
    </source>
</reference>